<organism>
    <name type="scientific">Serpula lacrymans var. lacrymans (strain S7.9)</name>
    <name type="common">Dry rot fungus</name>
    <dbReference type="NCBI Taxonomy" id="578457"/>
    <lineage>
        <taxon>Eukaryota</taxon>
        <taxon>Fungi</taxon>
        <taxon>Dikarya</taxon>
        <taxon>Basidiomycota</taxon>
        <taxon>Agaricomycotina</taxon>
        <taxon>Agaricomycetes</taxon>
        <taxon>Agaricomycetidae</taxon>
        <taxon>Boletales</taxon>
        <taxon>Coniophorineae</taxon>
        <taxon>Serpulaceae</taxon>
        <taxon>Serpula</taxon>
    </lineage>
</organism>
<dbReference type="Proteomes" id="UP000008064">
    <property type="component" value="Unassembled WGS sequence"/>
</dbReference>
<gene>
    <name evidence="2" type="ORF">SERLADRAFT_455058</name>
</gene>
<reference evidence="2" key="1">
    <citation type="submission" date="2011-04" db="EMBL/GenBank/DDBJ databases">
        <title>Evolution of plant cell wall degrading machinery underlies the functional diversity of forest fungi.</title>
        <authorList>
            <consortium name="US DOE Joint Genome Institute (JGI-PGF)"/>
            <person name="Eastwood D.C."/>
            <person name="Floudas D."/>
            <person name="Binder M."/>
            <person name="Majcherczyk A."/>
            <person name="Schneider P."/>
            <person name="Aerts A."/>
            <person name="Asiegbu F.O."/>
            <person name="Baker S.E."/>
            <person name="Barry K."/>
            <person name="Bendiksby M."/>
            <person name="Blumentritt M."/>
            <person name="Coutinho P.M."/>
            <person name="Cullen D."/>
            <person name="Cullen D."/>
            <person name="Gathman A."/>
            <person name="Goodell B."/>
            <person name="Henrissat B."/>
            <person name="Ihrmark K."/>
            <person name="Kauserud H."/>
            <person name="Kohler A."/>
            <person name="LaButti K."/>
            <person name="Lapidus A."/>
            <person name="Lavin J.L."/>
            <person name="Lee Y.-H."/>
            <person name="Lindquist E."/>
            <person name="Lilly W."/>
            <person name="Lucas S."/>
            <person name="Morin E."/>
            <person name="Murat C."/>
            <person name="Oguiza J.A."/>
            <person name="Park J."/>
            <person name="Pisabarro A.G."/>
            <person name="Riley R."/>
            <person name="Rosling A."/>
            <person name="Salamov A."/>
            <person name="Schmidt O."/>
            <person name="Schmutz J."/>
            <person name="Skrede I."/>
            <person name="Stenlid J."/>
            <person name="Wiebenga A."/>
            <person name="Xie X."/>
            <person name="Kues U."/>
            <person name="Hibbett D.S."/>
            <person name="Hoffmeister D."/>
            <person name="Hogberg N."/>
            <person name="Martin F."/>
            <person name="Grigoriev I.V."/>
            <person name="Watkinson S.C."/>
        </authorList>
    </citation>
    <scope>NUCLEOTIDE SEQUENCE</scope>
    <source>
        <strain evidence="2">S7.9</strain>
    </source>
</reference>
<name>F8NF10_SERL9</name>
<dbReference type="OrthoDB" id="2637568at2759"/>
<dbReference type="RefSeq" id="XP_007312653.1">
    <property type="nucleotide sequence ID" value="XM_007312591.1"/>
</dbReference>
<evidence type="ECO:0000256" key="1">
    <source>
        <dbReference type="SAM" id="MobiDB-lite"/>
    </source>
</evidence>
<sequence>MKPVILGVTPSPDSHHAFGRRTFSNQKMDNKGLPCRTNPTISLVKKNKKDQRRLRHQPRVGSSTTMTLWPITTTHPRKNPVIRKE</sequence>
<feature type="region of interest" description="Disordered" evidence="1">
    <location>
        <begin position="45"/>
        <end position="85"/>
    </location>
</feature>
<protein>
    <submittedName>
        <fullName evidence="2">Uncharacterized protein</fullName>
    </submittedName>
</protein>
<feature type="compositionally biased region" description="Basic residues" evidence="1">
    <location>
        <begin position="45"/>
        <end position="58"/>
    </location>
</feature>
<proteinExistence type="predicted"/>
<dbReference type="HOGENOM" id="CLU_2514014_0_0_1"/>
<dbReference type="GeneID" id="18817120"/>
<accession>F8NF10</accession>
<dbReference type="KEGG" id="sla:SERLADRAFT_455058"/>
<dbReference type="AlphaFoldDB" id="F8NF10"/>
<feature type="compositionally biased region" description="Basic residues" evidence="1">
    <location>
        <begin position="75"/>
        <end position="85"/>
    </location>
</feature>
<feature type="compositionally biased region" description="Polar residues" evidence="1">
    <location>
        <begin position="60"/>
        <end position="74"/>
    </location>
</feature>
<evidence type="ECO:0000313" key="2">
    <source>
        <dbReference type="EMBL" id="EGO30769.1"/>
    </source>
</evidence>
<dbReference type="EMBL" id="GL945428">
    <property type="protein sequence ID" value="EGO30769.1"/>
    <property type="molecule type" value="Genomic_DNA"/>
</dbReference>